<dbReference type="NCBIfam" id="NF037970">
    <property type="entry name" value="vanZ_1"/>
    <property type="match status" value="1"/>
</dbReference>
<evidence type="ECO:0000313" key="3">
    <source>
        <dbReference type="EMBL" id="PIT93900.1"/>
    </source>
</evidence>
<dbReference type="AlphaFoldDB" id="A0A2M6WM73"/>
<feature type="transmembrane region" description="Helical" evidence="1">
    <location>
        <begin position="71"/>
        <end position="88"/>
    </location>
</feature>
<dbReference type="EMBL" id="PFAS01000030">
    <property type="protein sequence ID" value="PIT93900.1"/>
    <property type="molecule type" value="Genomic_DNA"/>
</dbReference>
<name>A0A2M6WM73_9BACT</name>
<organism evidence="3 4">
    <name type="scientific">Candidatus Falkowbacteria bacterium CG10_big_fil_rev_8_21_14_0_10_43_11</name>
    <dbReference type="NCBI Taxonomy" id="1974568"/>
    <lineage>
        <taxon>Bacteria</taxon>
        <taxon>Candidatus Falkowiibacteriota</taxon>
    </lineage>
</organism>
<sequence>MVKFVKLLAVIAWLILIFTASQMQLPTPDPSHQPALFDYVFDKDMHALLFGVLAFLICALLIEWKMPQWRVFYFAAFFCFAYGITDEYHQGFVLGREVSYWDLLFDAIGGTFGAATYFLFSTKIHKSS</sequence>
<reference evidence="4" key="1">
    <citation type="submission" date="2017-09" db="EMBL/GenBank/DDBJ databases">
        <title>Depth-based differentiation of microbial function through sediment-hosted aquifers and enrichment of novel symbionts in the deep terrestrial subsurface.</title>
        <authorList>
            <person name="Probst A.J."/>
            <person name="Ladd B."/>
            <person name="Jarett J.K."/>
            <person name="Geller-Mcgrath D.E."/>
            <person name="Sieber C.M.K."/>
            <person name="Emerson J.B."/>
            <person name="Anantharaman K."/>
            <person name="Thomas B.C."/>
            <person name="Malmstrom R."/>
            <person name="Stieglmeier M."/>
            <person name="Klingl A."/>
            <person name="Woyke T."/>
            <person name="Ryan C.M."/>
            <person name="Banfield J.F."/>
        </authorList>
    </citation>
    <scope>NUCLEOTIDE SEQUENCE [LARGE SCALE GENOMIC DNA]</scope>
</reference>
<feature type="transmembrane region" description="Helical" evidence="1">
    <location>
        <begin position="100"/>
        <end position="120"/>
    </location>
</feature>
<evidence type="ECO:0000256" key="1">
    <source>
        <dbReference type="SAM" id="Phobius"/>
    </source>
</evidence>
<gene>
    <name evidence="3" type="ORF">COU00_01955</name>
</gene>
<keyword evidence="1" id="KW-0812">Transmembrane</keyword>
<proteinExistence type="predicted"/>
<dbReference type="Proteomes" id="UP000229335">
    <property type="component" value="Unassembled WGS sequence"/>
</dbReference>
<protein>
    <recommendedName>
        <fullName evidence="2">VanZ-like domain-containing protein</fullName>
    </recommendedName>
</protein>
<evidence type="ECO:0000259" key="2">
    <source>
        <dbReference type="Pfam" id="PF04892"/>
    </source>
</evidence>
<dbReference type="Pfam" id="PF04892">
    <property type="entry name" value="VanZ"/>
    <property type="match status" value="1"/>
</dbReference>
<evidence type="ECO:0000313" key="4">
    <source>
        <dbReference type="Proteomes" id="UP000229335"/>
    </source>
</evidence>
<keyword evidence="1" id="KW-0472">Membrane</keyword>
<feature type="domain" description="VanZ-like" evidence="2">
    <location>
        <begin position="8"/>
        <end position="120"/>
    </location>
</feature>
<keyword evidence="1" id="KW-1133">Transmembrane helix</keyword>
<accession>A0A2M6WM73</accession>
<feature type="transmembrane region" description="Helical" evidence="1">
    <location>
        <begin position="47"/>
        <end position="64"/>
    </location>
</feature>
<comment type="caution">
    <text evidence="3">The sequence shown here is derived from an EMBL/GenBank/DDBJ whole genome shotgun (WGS) entry which is preliminary data.</text>
</comment>
<dbReference type="InterPro" id="IPR006976">
    <property type="entry name" value="VanZ-like"/>
</dbReference>